<evidence type="ECO:0000313" key="3">
    <source>
        <dbReference type="Proteomes" id="UP000321518"/>
    </source>
</evidence>
<reference evidence="2 3" key="1">
    <citation type="submission" date="2019-07" db="EMBL/GenBank/DDBJ databases">
        <title>Rhodotorula toruloides NBRC10032 genome sequencing.</title>
        <authorList>
            <person name="Shida Y."/>
            <person name="Takaku H."/>
            <person name="Ogasawara W."/>
            <person name="Mori K."/>
        </authorList>
    </citation>
    <scope>NUCLEOTIDE SEQUENCE [LARGE SCALE GENOMIC DNA]</scope>
    <source>
        <strain evidence="2 3">NBRC10032</strain>
    </source>
</reference>
<sequence>MDALTNELRPLTDVFLTVRIIKSFTYRTTKNLLLPHIDATTMTVGQLKDLCREQVKTSPGFKPYRTVELDTLKLYTKAHGHKTMDLIINHETDDDILEDDSKILADVGVENETEISFFNRVLYDEYKRNPQQAW</sequence>
<dbReference type="Proteomes" id="UP000321518">
    <property type="component" value="Unassembled WGS sequence"/>
</dbReference>
<evidence type="ECO:0000256" key="1">
    <source>
        <dbReference type="ARBA" id="ARBA00007176"/>
    </source>
</evidence>
<gene>
    <name evidence="2" type="ORF">Rt10032_c09g3809</name>
</gene>
<dbReference type="OrthoDB" id="937at2759"/>
<organism evidence="2 3">
    <name type="scientific">Rhodotorula toruloides</name>
    <name type="common">Yeast</name>
    <name type="synonym">Rhodosporidium toruloides</name>
    <dbReference type="NCBI Taxonomy" id="5286"/>
    <lineage>
        <taxon>Eukaryota</taxon>
        <taxon>Fungi</taxon>
        <taxon>Dikarya</taxon>
        <taxon>Basidiomycota</taxon>
        <taxon>Pucciniomycotina</taxon>
        <taxon>Microbotryomycetes</taxon>
        <taxon>Sporidiobolales</taxon>
        <taxon>Sporidiobolaceae</taxon>
        <taxon>Rhodotorula</taxon>
    </lineage>
</organism>
<comment type="caution">
    <text evidence="2">The sequence shown here is derived from an EMBL/GenBank/DDBJ whole genome shotgun (WGS) entry which is preliminary data.</text>
</comment>
<protein>
    <submittedName>
        <fullName evidence="2">Uncharacterized protein</fullName>
    </submittedName>
</protein>
<dbReference type="PANTHER" id="PTHR18444">
    <property type="entry name" value="UPF0538 FAMILY MEMBER"/>
    <property type="match status" value="1"/>
</dbReference>
<accession>A0A511KHE7</accession>
<dbReference type="EMBL" id="BJWK01000009">
    <property type="protein sequence ID" value="GEM09792.1"/>
    <property type="molecule type" value="Genomic_DNA"/>
</dbReference>
<comment type="similarity">
    <text evidence="1">Belongs to the UPF0538 family.</text>
</comment>
<dbReference type="Pfam" id="PF10209">
    <property type="entry name" value="DUF2340"/>
    <property type="match status" value="1"/>
</dbReference>
<proteinExistence type="inferred from homology"/>
<name>A0A511KHE7_RHOTO</name>
<dbReference type="InterPro" id="IPR018794">
    <property type="entry name" value="UPF0538"/>
</dbReference>
<dbReference type="AlphaFoldDB" id="A0A511KHE7"/>
<dbReference type="PANTHER" id="PTHR18444:SF9">
    <property type="entry name" value="UPF0538 PROTEIN C2ORF76"/>
    <property type="match status" value="1"/>
</dbReference>
<evidence type="ECO:0000313" key="2">
    <source>
        <dbReference type="EMBL" id="GEM09792.1"/>
    </source>
</evidence>